<dbReference type="Pfam" id="PF21794">
    <property type="entry name" value="RAD51D_N"/>
    <property type="match status" value="1"/>
</dbReference>
<dbReference type="SMART" id="SM00382">
    <property type="entry name" value="AAA"/>
    <property type="match status" value="1"/>
</dbReference>
<evidence type="ECO:0000256" key="7">
    <source>
        <dbReference type="ARBA" id="ARBA00023172"/>
    </source>
</evidence>
<dbReference type="GO" id="GO:0033063">
    <property type="term" value="C:Rad51B-Rad51C-Rad51D-XRCC2 complex"/>
    <property type="evidence" value="ECO:0007669"/>
    <property type="project" value="TreeGrafter"/>
</dbReference>
<evidence type="ECO:0000259" key="10">
    <source>
        <dbReference type="PROSITE" id="PS50162"/>
    </source>
</evidence>
<dbReference type="InterPro" id="IPR016467">
    <property type="entry name" value="DNA_recomb/repair_RecA-like"/>
</dbReference>
<sequence length="322" mass="34670">MTLLRVGLCSEITAPVLEKLNAAGLRTALDVLNCSLEDLSGRAGIPYKVAVELRRAITARFATAPANGADLYDRLFCSRAILSSGSRRLDRLLGGGIYSGEVTEIVGVSGAGKTQMCHCLTASLLYQTANFGSLYVDTRACFSPQRVQQIVSFRLQQQKPTADLSRVLHVSVQDMPQMLSLVAQLRQDSIIQERNIRLVIVDSITSLFAPLLHGDLLSESLGYLSHLGLALLALAHHRRIAIVVTNDMVAATGAGAKPALGKQWAHVPSVSLRLQHHVDATTSNRSDLRKIVLVKSTREPSGEDGVVVRIGQMGITSSVDKG</sequence>
<dbReference type="Pfam" id="PF08423">
    <property type="entry name" value="Rad51"/>
    <property type="match status" value="1"/>
</dbReference>
<proteinExistence type="inferred from homology"/>
<comment type="similarity">
    <text evidence="2">Belongs to the RecA family. RAD51 subfamily.</text>
</comment>
<evidence type="ECO:0000256" key="3">
    <source>
        <dbReference type="ARBA" id="ARBA00022741"/>
    </source>
</evidence>
<evidence type="ECO:0000256" key="5">
    <source>
        <dbReference type="ARBA" id="ARBA00022840"/>
    </source>
</evidence>
<keyword evidence="5" id="KW-0067">ATP-binding</keyword>
<keyword evidence="3" id="KW-0547">Nucleotide-binding</keyword>
<dbReference type="PIRSF" id="PIRSF005856">
    <property type="entry name" value="Rad51"/>
    <property type="match status" value="1"/>
</dbReference>
<dbReference type="GO" id="GO:0042148">
    <property type="term" value="P:DNA strand invasion"/>
    <property type="evidence" value="ECO:0007669"/>
    <property type="project" value="TreeGrafter"/>
</dbReference>
<keyword evidence="8" id="KW-0234">DNA repair</keyword>
<evidence type="ECO:0000256" key="8">
    <source>
        <dbReference type="ARBA" id="ARBA00023204"/>
    </source>
</evidence>
<dbReference type="PANTHER" id="PTHR46457">
    <property type="entry name" value="DNA REPAIR PROTEIN RAD51 HOMOLOG 4"/>
    <property type="match status" value="1"/>
</dbReference>
<comment type="subcellular location">
    <subcellularLocation>
        <location evidence="1">Nucleus</location>
    </subcellularLocation>
</comment>
<dbReference type="GO" id="GO:0003697">
    <property type="term" value="F:single-stranded DNA binding"/>
    <property type="evidence" value="ECO:0007669"/>
    <property type="project" value="TreeGrafter"/>
</dbReference>
<dbReference type="InterPro" id="IPR027417">
    <property type="entry name" value="P-loop_NTPase"/>
</dbReference>
<organism evidence="11">
    <name type="scientific">Ornithodoros turicata</name>
    <dbReference type="NCBI Taxonomy" id="34597"/>
    <lineage>
        <taxon>Eukaryota</taxon>
        <taxon>Metazoa</taxon>
        <taxon>Ecdysozoa</taxon>
        <taxon>Arthropoda</taxon>
        <taxon>Chelicerata</taxon>
        <taxon>Arachnida</taxon>
        <taxon>Acari</taxon>
        <taxon>Parasitiformes</taxon>
        <taxon>Ixodida</taxon>
        <taxon>Ixodoidea</taxon>
        <taxon>Argasidae</taxon>
        <taxon>Ornithodorinae</taxon>
        <taxon>Ornithodoros</taxon>
    </lineage>
</organism>
<dbReference type="GO" id="GO:0005524">
    <property type="term" value="F:ATP binding"/>
    <property type="evidence" value="ECO:0007669"/>
    <property type="project" value="UniProtKB-KW"/>
</dbReference>
<evidence type="ECO:0000256" key="6">
    <source>
        <dbReference type="ARBA" id="ARBA00023125"/>
    </source>
</evidence>
<dbReference type="Gene3D" id="3.40.50.300">
    <property type="entry name" value="P-loop containing nucleotide triphosphate hydrolases"/>
    <property type="match status" value="1"/>
</dbReference>
<feature type="domain" description="RecA family profile 1" evidence="10">
    <location>
        <begin position="78"/>
        <end position="248"/>
    </location>
</feature>
<name>A0A2R5LIS6_9ACAR</name>
<dbReference type="AlphaFoldDB" id="A0A2R5LIS6"/>
<evidence type="ECO:0000313" key="11">
    <source>
        <dbReference type="EMBL" id="MBY09348.1"/>
    </source>
</evidence>
<keyword evidence="6" id="KW-0238">DNA-binding</keyword>
<dbReference type="GO" id="GO:0007131">
    <property type="term" value="P:reciprocal meiotic recombination"/>
    <property type="evidence" value="ECO:0007669"/>
    <property type="project" value="TreeGrafter"/>
</dbReference>
<evidence type="ECO:0000256" key="4">
    <source>
        <dbReference type="ARBA" id="ARBA00022763"/>
    </source>
</evidence>
<dbReference type="PROSITE" id="PS50162">
    <property type="entry name" value="RECA_2"/>
    <property type="match status" value="1"/>
</dbReference>
<reference evidence="11" key="1">
    <citation type="submission" date="2018-03" db="EMBL/GenBank/DDBJ databases">
        <title>The relapsing fever spirochete Borrelia turicatae persists in the highly oxidative environment of its soft-bodied tick vector.</title>
        <authorList>
            <person name="Bourret T.J."/>
            <person name="Boyle W.K."/>
            <person name="Valenzuela J.G."/>
            <person name="Oliveira F."/>
            <person name="Lopez J.E."/>
        </authorList>
    </citation>
    <scope>NUCLEOTIDE SEQUENCE</scope>
    <source>
        <strain evidence="11">Kansas strain/isolate</strain>
        <tissue evidence="11">Salivary glands</tissue>
    </source>
</reference>
<dbReference type="EMBL" id="GGLE01005222">
    <property type="protein sequence ID" value="MBY09348.1"/>
    <property type="molecule type" value="Transcribed_RNA"/>
</dbReference>
<keyword evidence="7" id="KW-0233">DNA recombination</keyword>
<dbReference type="GO" id="GO:0005657">
    <property type="term" value="C:replication fork"/>
    <property type="evidence" value="ECO:0007669"/>
    <property type="project" value="TreeGrafter"/>
</dbReference>
<dbReference type="InterPro" id="IPR003593">
    <property type="entry name" value="AAA+_ATPase"/>
</dbReference>
<dbReference type="InterPro" id="IPR051988">
    <property type="entry name" value="HRR_RAD51_Paralog"/>
</dbReference>
<dbReference type="GO" id="GO:0005815">
    <property type="term" value="C:microtubule organizing center"/>
    <property type="evidence" value="ECO:0007669"/>
    <property type="project" value="TreeGrafter"/>
</dbReference>
<dbReference type="GO" id="GO:0000724">
    <property type="term" value="P:double-strand break repair via homologous recombination"/>
    <property type="evidence" value="ECO:0007669"/>
    <property type="project" value="TreeGrafter"/>
</dbReference>
<evidence type="ECO:0000256" key="9">
    <source>
        <dbReference type="ARBA" id="ARBA00023242"/>
    </source>
</evidence>
<keyword evidence="9" id="KW-0539">Nucleus</keyword>
<dbReference type="GO" id="GO:0000723">
    <property type="term" value="P:telomere maintenance"/>
    <property type="evidence" value="ECO:0007669"/>
    <property type="project" value="TreeGrafter"/>
</dbReference>
<dbReference type="InterPro" id="IPR020588">
    <property type="entry name" value="RecA_ATP-bd"/>
</dbReference>
<evidence type="ECO:0000256" key="2">
    <source>
        <dbReference type="ARBA" id="ARBA00007095"/>
    </source>
</evidence>
<keyword evidence="4" id="KW-0227">DNA damage</keyword>
<evidence type="ECO:0000256" key="1">
    <source>
        <dbReference type="ARBA" id="ARBA00004123"/>
    </source>
</evidence>
<dbReference type="GO" id="GO:0000400">
    <property type="term" value="F:four-way junction DNA binding"/>
    <property type="evidence" value="ECO:0007669"/>
    <property type="project" value="TreeGrafter"/>
</dbReference>
<accession>A0A2R5LIS6</accession>
<dbReference type="SUPFAM" id="SSF52540">
    <property type="entry name" value="P-loop containing nucleoside triphosphate hydrolases"/>
    <property type="match status" value="1"/>
</dbReference>
<dbReference type="InterPro" id="IPR013632">
    <property type="entry name" value="Rad51_C"/>
</dbReference>
<dbReference type="PANTHER" id="PTHR46457:SF1">
    <property type="entry name" value="DNA REPAIR PROTEIN RAD51 HOMOLOG 4"/>
    <property type="match status" value="1"/>
</dbReference>
<dbReference type="GO" id="GO:0140664">
    <property type="term" value="F:ATP-dependent DNA damage sensor activity"/>
    <property type="evidence" value="ECO:0007669"/>
    <property type="project" value="InterPro"/>
</dbReference>
<protein>
    <submittedName>
        <fullName evidence="11">Putative dna repair protein</fullName>
    </submittedName>
</protein>
<dbReference type="InterPro" id="IPR048943">
    <property type="entry name" value="RAD51D_N"/>
</dbReference>
<dbReference type="CDD" id="cd19489">
    <property type="entry name" value="Rad51D"/>
    <property type="match status" value="1"/>
</dbReference>
<dbReference type="InterPro" id="IPR047323">
    <property type="entry name" value="Rad51D_C"/>
</dbReference>